<feature type="region of interest" description="Disordered" evidence="1">
    <location>
        <begin position="776"/>
        <end position="800"/>
    </location>
</feature>
<feature type="domain" description="Fungal-type protein kinase" evidence="2">
    <location>
        <begin position="302"/>
        <end position="576"/>
    </location>
</feature>
<name>A0AAD7TV44_9APHY</name>
<feature type="domain" description="Fungal-type protein kinase" evidence="2">
    <location>
        <begin position="156"/>
        <end position="263"/>
    </location>
</feature>
<feature type="region of interest" description="Disordered" evidence="1">
    <location>
        <begin position="696"/>
        <end position="757"/>
    </location>
</feature>
<dbReference type="InterPro" id="IPR040976">
    <property type="entry name" value="Pkinase_fungal"/>
</dbReference>
<proteinExistence type="predicted"/>
<dbReference type="AlphaFoldDB" id="A0AAD7TV44"/>
<evidence type="ECO:0000256" key="1">
    <source>
        <dbReference type="SAM" id="MobiDB-lite"/>
    </source>
</evidence>
<dbReference type="Pfam" id="PF17667">
    <property type="entry name" value="Pkinase_fungal"/>
    <property type="match status" value="2"/>
</dbReference>
<evidence type="ECO:0000313" key="4">
    <source>
        <dbReference type="Proteomes" id="UP001215151"/>
    </source>
</evidence>
<dbReference type="Proteomes" id="UP001215151">
    <property type="component" value="Unassembled WGS sequence"/>
</dbReference>
<comment type="caution">
    <text evidence="3">The sequence shown here is derived from an EMBL/GenBank/DDBJ whole genome shotgun (WGS) entry which is preliminary data.</text>
</comment>
<feature type="compositionally biased region" description="Basic and acidic residues" evidence="1">
    <location>
        <begin position="780"/>
        <end position="800"/>
    </location>
</feature>
<organism evidence="3 4">
    <name type="scientific">Trametes cubensis</name>
    <dbReference type="NCBI Taxonomy" id="1111947"/>
    <lineage>
        <taxon>Eukaryota</taxon>
        <taxon>Fungi</taxon>
        <taxon>Dikarya</taxon>
        <taxon>Basidiomycota</taxon>
        <taxon>Agaricomycotina</taxon>
        <taxon>Agaricomycetes</taxon>
        <taxon>Polyporales</taxon>
        <taxon>Polyporaceae</taxon>
        <taxon>Trametes</taxon>
    </lineage>
</organism>
<accession>A0AAD7TV44</accession>
<protein>
    <recommendedName>
        <fullName evidence="2">Fungal-type protein kinase domain-containing protein</fullName>
    </recommendedName>
</protein>
<dbReference type="Gene3D" id="1.10.510.10">
    <property type="entry name" value="Transferase(Phosphotransferase) domain 1"/>
    <property type="match status" value="1"/>
</dbReference>
<dbReference type="InterPro" id="IPR011009">
    <property type="entry name" value="Kinase-like_dom_sf"/>
</dbReference>
<reference evidence="3" key="1">
    <citation type="submission" date="2022-11" db="EMBL/GenBank/DDBJ databases">
        <title>Genome Sequence of Cubamyces cubensis.</title>
        <authorList>
            <person name="Buettner E."/>
        </authorList>
    </citation>
    <scope>NUCLEOTIDE SEQUENCE</scope>
    <source>
        <strain evidence="3">MPL-01</strain>
    </source>
</reference>
<keyword evidence="4" id="KW-1185">Reference proteome</keyword>
<dbReference type="SUPFAM" id="SSF56112">
    <property type="entry name" value="Protein kinase-like (PK-like)"/>
    <property type="match status" value="1"/>
</dbReference>
<dbReference type="EMBL" id="JAPEVG010000097">
    <property type="protein sequence ID" value="KAJ8483262.1"/>
    <property type="molecule type" value="Genomic_DNA"/>
</dbReference>
<dbReference type="PANTHER" id="PTHR38248:SF2">
    <property type="entry name" value="FUNK1 11"/>
    <property type="match status" value="1"/>
</dbReference>
<evidence type="ECO:0000259" key="2">
    <source>
        <dbReference type="Pfam" id="PF17667"/>
    </source>
</evidence>
<evidence type="ECO:0000313" key="3">
    <source>
        <dbReference type="EMBL" id="KAJ8483262.1"/>
    </source>
</evidence>
<feature type="compositionally biased region" description="Acidic residues" evidence="1">
    <location>
        <begin position="710"/>
        <end position="726"/>
    </location>
</feature>
<gene>
    <name evidence="3" type="ORF">ONZ51_g4837</name>
</gene>
<dbReference type="PANTHER" id="PTHR38248">
    <property type="entry name" value="FUNK1 6"/>
    <property type="match status" value="1"/>
</dbReference>
<sequence>MNRHRSPVLLTVRGSTISSEDNVDIGVSVEDFLSRFWPILSGQSLRSVPPKNPFHQVASLVANGATENVIAKAFAKAINDYALTPGLAARTCTHRTDGDGTVLRVDGAFYRDSNPDAPVPHNGALRLEDQVVTIEFKRGGTSNDPFSDDGDACPESTSRKEARGQIVTYAEQAFTVQHRTAWYLLFVNGSQCRITRWDRSGVVFTHSFDYCTDWQLFCEVLRRMSRCSDEQLGLDPTARRIYRSDPLYKMMDKMAKKRRSDLDHNLVDTIIPLDKYPPSRPVIYKYVRALFKTSLSRNAPRYILNVPNGDKIRQYLVGRPIFVAKGALGRATLGFAALDRETRQFVWLKDCWRVDYPGVEPEGKILRELNRAKVPNVPTVVCYGDLLGQKTVSPETWGWDSSKGGNSKTNLAIRTPGKLRKVSTAGDDAAALAPTFNTICSLRVHQHARMVVEEIALPLRDFKSGLDLLTVFHDCLKAHSAAVREPTSRLHRDISGSNIMIIPKFIREDDGGFIVLRGLLCDWELSKRIDSTRPRVPRQPVRSGTWQFMSATLLNHHDKAAEICDDLEAFFHVILYYAVRYLKSNLTQKQVGEFIDEYFDQFQYYDKWRCGQRKQAVLQSGLLLTGDPINITFGSPMDGLFATLLPWFQGNHIVQEYKASLEEASSPTSSTVVFSLAPAQPHALFDRRQRLLFGSSKKRRRADPAGTDDSFADDSSTDDSESDDDSYNSPANVTSPSASQLRARAPTAEESNNAAKVQTHKAFITTIERLCRGTKAAYWPHDRDPSGDRYPKDKTHGGID</sequence>
<feature type="compositionally biased region" description="Polar residues" evidence="1">
    <location>
        <begin position="727"/>
        <end position="740"/>
    </location>
</feature>